<dbReference type="AlphaFoldDB" id="A0A0C2TV51"/>
<evidence type="ECO:0000313" key="3">
    <source>
        <dbReference type="Proteomes" id="UP000054549"/>
    </source>
</evidence>
<evidence type="ECO:0000256" key="1">
    <source>
        <dbReference type="SAM" id="MobiDB-lite"/>
    </source>
</evidence>
<gene>
    <name evidence="2" type="ORF">M378DRAFT_154690</name>
</gene>
<feature type="region of interest" description="Disordered" evidence="1">
    <location>
        <begin position="107"/>
        <end position="128"/>
    </location>
</feature>
<feature type="region of interest" description="Disordered" evidence="1">
    <location>
        <begin position="1"/>
        <end position="39"/>
    </location>
</feature>
<evidence type="ECO:0000313" key="2">
    <source>
        <dbReference type="EMBL" id="KIL71199.1"/>
    </source>
</evidence>
<dbReference type="InParanoid" id="A0A0C2TV51"/>
<organism evidence="2 3">
    <name type="scientific">Amanita muscaria (strain Koide BX008)</name>
    <dbReference type="NCBI Taxonomy" id="946122"/>
    <lineage>
        <taxon>Eukaryota</taxon>
        <taxon>Fungi</taxon>
        <taxon>Dikarya</taxon>
        <taxon>Basidiomycota</taxon>
        <taxon>Agaricomycotina</taxon>
        <taxon>Agaricomycetes</taxon>
        <taxon>Agaricomycetidae</taxon>
        <taxon>Agaricales</taxon>
        <taxon>Pluteineae</taxon>
        <taxon>Amanitaceae</taxon>
        <taxon>Amanita</taxon>
    </lineage>
</organism>
<protein>
    <submittedName>
        <fullName evidence="2">Uncharacterized protein</fullName>
    </submittedName>
</protein>
<reference evidence="2 3" key="1">
    <citation type="submission" date="2014-04" db="EMBL/GenBank/DDBJ databases">
        <title>Evolutionary Origins and Diversification of the Mycorrhizal Mutualists.</title>
        <authorList>
            <consortium name="DOE Joint Genome Institute"/>
            <consortium name="Mycorrhizal Genomics Consortium"/>
            <person name="Kohler A."/>
            <person name="Kuo A."/>
            <person name="Nagy L.G."/>
            <person name="Floudas D."/>
            <person name="Copeland A."/>
            <person name="Barry K.W."/>
            <person name="Cichocki N."/>
            <person name="Veneault-Fourrey C."/>
            <person name="LaButti K."/>
            <person name="Lindquist E.A."/>
            <person name="Lipzen A."/>
            <person name="Lundell T."/>
            <person name="Morin E."/>
            <person name="Murat C."/>
            <person name="Riley R."/>
            <person name="Ohm R."/>
            <person name="Sun H."/>
            <person name="Tunlid A."/>
            <person name="Henrissat B."/>
            <person name="Grigoriev I.V."/>
            <person name="Hibbett D.S."/>
            <person name="Martin F."/>
        </authorList>
    </citation>
    <scope>NUCLEOTIDE SEQUENCE [LARGE SCALE GENOMIC DNA]</scope>
    <source>
        <strain evidence="2 3">Koide BX008</strain>
    </source>
</reference>
<dbReference type="HOGENOM" id="CLU_1959000_0_0_1"/>
<name>A0A0C2TV51_AMAMK</name>
<feature type="compositionally biased region" description="Polar residues" evidence="1">
    <location>
        <begin position="27"/>
        <end position="36"/>
    </location>
</feature>
<proteinExistence type="predicted"/>
<sequence>MRTSEHATALADTHGSHPRHQPDVRNASRTSRTQSPYPVAIAQPTISSFATQFQGAQNFSISGHPTFTNIGVNNGVNNVNTVNNHGPVHVDNRDRQHYEINVETQYGNTNIGDGQHNGGGTYNFKDIP</sequence>
<dbReference type="Proteomes" id="UP000054549">
    <property type="component" value="Unassembled WGS sequence"/>
</dbReference>
<keyword evidence="3" id="KW-1185">Reference proteome</keyword>
<accession>A0A0C2TV51</accession>
<dbReference type="EMBL" id="KN818222">
    <property type="protein sequence ID" value="KIL71199.1"/>
    <property type="molecule type" value="Genomic_DNA"/>
</dbReference>